<gene>
    <name evidence="3" type="ORF">Bca52824_032170</name>
</gene>
<dbReference type="EMBL" id="JAAMPC010000007">
    <property type="protein sequence ID" value="KAG2303519.1"/>
    <property type="molecule type" value="Genomic_DNA"/>
</dbReference>
<protein>
    <submittedName>
        <fullName evidence="3">Uncharacterized protein</fullName>
    </submittedName>
</protein>
<reference evidence="3 4" key="1">
    <citation type="submission" date="2020-02" db="EMBL/GenBank/DDBJ databases">
        <authorList>
            <person name="Ma Q."/>
            <person name="Huang Y."/>
            <person name="Song X."/>
            <person name="Pei D."/>
        </authorList>
    </citation>
    <scope>NUCLEOTIDE SEQUENCE [LARGE SCALE GENOMIC DNA]</scope>
    <source>
        <strain evidence="3">Sxm20200214</strain>
        <tissue evidence="3">Leaf</tissue>
    </source>
</reference>
<dbReference type="OrthoDB" id="206201at2759"/>
<dbReference type="Proteomes" id="UP000886595">
    <property type="component" value="Unassembled WGS sequence"/>
</dbReference>
<comment type="similarity">
    <text evidence="1">Belongs to the peptidase S8 family.</text>
</comment>
<dbReference type="Gene3D" id="2.60.40.2310">
    <property type="match status" value="1"/>
</dbReference>
<evidence type="ECO:0000256" key="2">
    <source>
        <dbReference type="ARBA" id="ARBA00022729"/>
    </source>
</evidence>
<comment type="caution">
    <text evidence="3">The sequence shown here is derived from an EMBL/GenBank/DDBJ whole genome shotgun (WGS) entry which is preliminary data.</text>
</comment>
<dbReference type="GO" id="GO:0006508">
    <property type="term" value="P:proteolysis"/>
    <property type="evidence" value="ECO:0007669"/>
    <property type="project" value="InterPro"/>
</dbReference>
<name>A0A8X7SGB9_BRACI</name>
<evidence type="ECO:0000313" key="4">
    <source>
        <dbReference type="Proteomes" id="UP000886595"/>
    </source>
</evidence>
<keyword evidence="2" id="KW-0732">Signal</keyword>
<dbReference type="AlphaFoldDB" id="A0A8X7SGB9"/>
<dbReference type="GO" id="GO:0004252">
    <property type="term" value="F:serine-type endopeptidase activity"/>
    <property type="evidence" value="ECO:0007669"/>
    <property type="project" value="InterPro"/>
</dbReference>
<dbReference type="InterPro" id="IPR045051">
    <property type="entry name" value="SBT"/>
</dbReference>
<sequence length="153" mass="17008">MYWSLDSRGETKYSLAYGKAVCEIGRIITHQNINLSMMLTSCVYAALEMNATRNIGAEFAYGSGHVNKTKAADRGLVYEATKEDYLNMLCSLNYTEQALATITGGCFTCSQEFNLTVKDLNYPSMAAKVSAYPENGHKRWESGIHVQGTIDHR</sequence>
<evidence type="ECO:0000313" key="3">
    <source>
        <dbReference type="EMBL" id="KAG2303519.1"/>
    </source>
</evidence>
<proteinExistence type="inferred from homology"/>
<evidence type="ECO:0000256" key="1">
    <source>
        <dbReference type="ARBA" id="ARBA00011073"/>
    </source>
</evidence>
<dbReference type="InterPro" id="IPR036852">
    <property type="entry name" value="Peptidase_S8/S53_dom_sf"/>
</dbReference>
<dbReference type="PANTHER" id="PTHR10795">
    <property type="entry name" value="PROPROTEIN CONVERTASE SUBTILISIN/KEXIN"/>
    <property type="match status" value="1"/>
</dbReference>
<accession>A0A8X7SGB9</accession>
<dbReference type="Gene3D" id="3.40.50.200">
    <property type="entry name" value="Peptidase S8/S53 domain"/>
    <property type="match status" value="1"/>
</dbReference>
<organism evidence="3 4">
    <name type="scientific">Brassica carinata</name>
    <name type="common">Ethiopian mustard</name>
    <name type="synonym">Abyssinian cabbage</name>
    <dbReference type="NCBI Taxonomy" id="52824"/>
    <lineage>
        <taxon>Eukaryota</taxon>
        <taxon>Viridiplantae</taxon>
        <taxon>Streptophyta</taxon>
        <taxon>Embryophyta</taxon>
        <taxon>Tracheophyta</taxon>
        <taxon>Spermatophyta</taxon>
        <taxon>Magnoliopsida</taxon>
        <taxon>eudicotyledons</taxon>
        <taxon>Gunneridae</taxon>
        <taxon>Pentapetalae</taxon>
        <taxon>rosids</taxon>
        <taxon>malvids</taxon>
        <taxon>Brassicales</taxon>
        <taxon>Brassicaceae</taxon>
        <taxon>Brassiceae</taxon>
        <taxon>Brassica</taxon>
    </lineage>
</organism>
<keyword evidence="4" id="KW-1185">Reference proteome</keyword>